<dbReference type="AlphaFoldDB" id="A0A518B090"/>
<dbReference type="GO" id="GO:0003746">
    <property type="term" value="F:translation elongation factor activity"/>
    <property type="evidence" value="ECO:0007669"/>
    <property type="project" value="UniProtKB-UniRule"/>
</dbReference>
<accession>A0A518B090</accession>
<dbReference type="SUPFAM" id="SSF54713">
    <property type="entry name" value="Elongation factor Ts (EF-Ts), dimerisation domain"/>
    <property type="match status" value="1"/>
</dbReference>
<dbReference type="SUPFAM" id="SSF46934">
    <property type="entry name" value="UBA-like"/>
    <property type="match status" value="1"/>
</dbReference>
<evidence type="ECO:0000256" key="5">
    <source>
        <dbReference type="HAMAP-Rule" id="MF_00050"/>
    </source>
</evidence>
<reference evidence="7 8" key="1">
    <citation type="submission" date="2019-02" db="EMBL/GenBank/DDBJ databases">
        <title>Deep-cultivation of Planctomycetes and their phenomic and genomic characterization uncovers novel biology.</title>
        <authorList>
            <person name="Wiegand S."/>
            <person name="Jogler M."/>
            <person name="Boedeker C."/>
            <person name="Pinto D."/>
            <person name="Vollmers J."/>
            <person name="Rivas-Marin E."/>
            <person name="Kohn T."/>
            <person name="Peeters S.H."/>
            <person name="Heuer A."/>
            <person name="Rast P."/>
            <person name="Oberbeckmann S."/>
            <person name="Bunk B."/>
            <person name="Jeske O."/>
            <person name="Meyerdierks A."/>
            <person name="Storesund J.E."/>
            <person name="Kallscheuer N."/>
            <person name="Luecker S."/>
            <person name="Lage O.M."/>
            <person name="Pohl T."/>
            <person name="Merkel B.J."/>
            <person name="Hornburger P."/>
            <person name="Mueller R.-W."/>
            <person name="Bruemmer F."/>
            <person name="Labrenz M."/>
            <person name="Spormann A.M."/>
            <person name="Op den Camp H."/>
            <person name="Overmann J."/>
            <person name="Amann R."/>
            <person name="Jetten M.S.M."/>
            <person name="Mascher T."/>
            <person name="Medema M.H."/>
            <person name="Devos D.P."/>
            <person name="Kaster A.-K."/>
            <person name="Ovreas L."/>
            <person name="Rohde M."/>
            <person name="Galperin M.Y."/>
            <person name="Jogler C."/>
        </authorList>
    </citation>
    <scope>NUCLEOTIDE SEQUENCE [LARGE SCALE GENOMIC DNA]</scope>
    <source>
        <strain evidence="7 8">Pan216</strain>
    </source>
</reference>
<dbReference type="PANTHER" id="PTHR11741:SF0">
    <property type="entry name" value="ELONGATION FACTOR TS, MITOCHONDRIAL"/>
    <property type="match status" value="1"/>
</dbReference>
<evidence type="ECO:0000313" key="8">
    <source>
        <dbReference type="Proteomes" id="UP000317093"/>
    </source>
</evidence>
<comment type="function">
    <text evidence="5">Associates with the EF-Tu.GDP complex and induces the exchange of GDP to GTP. It remains bound to the aminoacyl-tRNA.EF-Tu.GTP complex up to the GTP hydrolysis stage on the ribosome.</text>
</comment>
<dbReference type="CDD" id="cd14275">
    <property type="entry name" value="UBA_EF-Ts"/>
    <property type="match status" value="1"/>
</dbReference>
<feature type="region of interest" description="Involved in Mg(2+) ion dislocation from EF-Tu" evidence="5">
    <location>
        <begin position="82"/>
        <end position="85"/>
    </location>
</feature>
<keyword evidence="4 5" id="KW-0648">Protein biosynthesis</keyword>
<feature type="domain" description="Translation elongation factor EFTs/EF1B dimerisation" evidence="6">
    <location>
        <begin position="49"/>
        <end position="197"/>
    </location>
</feature>
<dbReference type="RefSeq" id="WP_145256118.1">
    <property type="nucleotide sequence ID" value="NZ_CP036279.1"/>
</dbReference>
<comment type="subcellular location">
    <subcellularLocation>
        <location evidence="5">Cytoplasm</location>
    </subcellularLocation>
</comment>
<dbReference type="Gene3D" id="1.10.8.10">
    <property type="entry name" value="DNA helicase RuvA subunit, C-terminal domain"/>
    <property type="match status" value="1"/>
</dbReference>
<evidence type="ECO:0000256" key="2">
    <source>
        <dbReference type="ARBA" id="ARBA00016956"/>
    </source>
</evidence>
<dbReference type="OrthoDB" id="9808348at2"/>
<evidence type="ECO:0000256" key="4">
    <source>
        <dbReference type="ARBA" id="ARBA00022917"/>
    </source>
</evidence>
<protein>
    <recommendedName>
        <fullName evidence="2 5">Elongation factor Ts</fullName>
        <shortName evidence="5">EF-Ts</shortName>
    </recommendedName>
</protein>
<dbReference type="Gene3D" id="3.30.479.20">
    <property type="entry name" value="Elongation factor Ts, dimerisation domain"/>
    <property type="match status" value="1"/>
</dbReference>
<evidence type="ECO:0000256" key="1">
    <source>
        <dbReference type="ARBA" id="ARBA00005532"/>
    </source>
</evidence>
<dbReference type="Gene3D" id="1.10.286.20">
    <property type="match status" value="1"/>
</dbReference>
<dbReference type="Pfam" id="PF00889">
    <property type="entry name" value="EF_TS"/>
    <property type="match status" value="1"/>
</dbReference>
<dbReference type="KEGG" id="knv:Pan216_12130"/>
<evidence type="ECO:0000256" key="3">
    <source>
        <dbReference type="ARBA" id="ARBA00022768"/>
    </source>
</evidence>
<evidence type="ECO:0000313" key="7">
    <source>
        <dbReference type="EMBL" id="QDU60374.1"/>
    </source>
</evidence>
<keyword evidence="8" id="KW-1185">Reference proteome</keyword>
<dbReference type="HAMAP" id="MF_00050">
    <property type="entry name" value="EF_Ts"/>
    <property type="match status" value="1"/>
</dbReference>
<keyword evidence="5" id="KW-0963">Cytoplasm</keyword>
<dbReference type="FunFam" id="1.10.8.10:FF:000001">
    <property type="entry name" value="Elongation factor Ts"/>
    <property type="match status" value="1"/>
</dbReference>
<name>A0A518B090_9BACT</name>
<organism evidence="7 8">
    <name type="scientific">Kolteria novifilia</name>
    <dbReference type="NCBI Taxonomy" id="2527975"/>
    <lineage>
        <taxon>Bacteria</taxon>
        <taxon>Pseudomonadati</taxon>
        <taxon>Planctomycetota</taxon>
        <taxon>Planctomycetia</taxon>
        <taxon>Kolteriales</taxon>
        <taxon>Kolteriaceae</taxon>
        <taxon>Kolteria</taxon>
    </lineage>
</organism>
<gene>
    <name evidence="5 7" type="primary">tsf</name>
    <name evidence="7" type="ORF">Pan216_12130</name>
</gene>
<dbReference type="InterPro" id="IPR014039">
    <property type="entry name" value="Transl_elong_EFTs/EF1B_dimer"/>
</dbReference>
<dbReference type="NCBIfam" id="TIGR00116">
    <property type="entry name" value="tsf"/>
    <property type="match status" value="1"/>
</dbReference>
<dbReference type="GO" id="GO:0005737">
    <property type="term" value="C:cytoplasm"/>
    <property type="evidence" value="ECO:0007669"/>
    <property type="project" value="UniProtKB-SubCell"/>
</dbReference>
<dbReference type="Proteomes" id="UP000317093">
    <property type="component" value="Chromosome"/>
</dbReference>
<dbReference type="InterPro" id="IPR036402">
    <property type="entry name" value="EF-Ts_dimer_sf"/>
</dbReference>
<sequence>MAATTAQAVKELRDMTGLGMMECKKILSEADGDIGKAKDMARKRGQEKVAKLAARSASEGIIEVYIHHNSKVGVLIELNCNTDFVARNETFRQLARDLAMHIAALSPQCVTREELDQEVVKGIREHHAKDVPQGKPAEVIEKIVDGKMRVWFEERVLLDQKFAKDDSKTIRQLLEDATSQTGENVTVARFVRFEVGETAPKEPEEGAED</sequence>
<proteinExistence type="inferred from homology"/>
<evidence type="ECO:0000259" key="6">
    <source>
        <dbReference type="Pfam" id="PF00889"/>
    </source>
</evidence>
<dbReference type="EMBL" id="CP036279">
    <property type="protein sequence ID" value="QDU60374.1"/>
    <property type="molecule type" value="Genomic_DNA"/>
</dbReference>
<dbReference type="InterPro" id="IPR001816">
    <property type="entry name" value="Transl_elong_EFTs/EF1B"/>
</dbReference>
<comment type="similarity">
    <text evidence="1 5">Belongs to the EF-Ts family.</text>
</comment>
<dbReference type="PANTHER" id="PTHR11741">
    <property type="entry name" value="ELONGATION FACTOR TS"/>
    <property type="match status" value="1"/>
</dbReference>
<keyword evidence="3 5" id="KW-0251">Elongation factor</keyword>
<dbReference type="InterPro" id="IPR009060">
    <property type="entry name" value="UBA-like_sf"/>
</dbReference>